<dbReference type="RefSeq" id="WP_008836937.1">
    <property type="nucleotide sequence ID" value="NZ_AHAM01000135.1"/>
</dbReference>
<keyword evidence="1" id="KW-0812">Transmembrane</keyword>
<evidence type="ECO:0008006" key="4">
    <source>
        <dbReference type="Google" id="ProtNLM"/>
    </source>
</evidence>
<dbReference type="InterPro" id="IPR013901">
    <property type="entry name" value="Anthrone_oxy"/>
</dbReference>
<feature type="transmembrane region" description="Helical" evidence="1">
    <location>
        <begin position="83"/>
        <end position="101"/>
    </location>
</feature>
<gene>
    <name evidence="2" type="ORF">MAXJ12_16591</name>
</gene>
<dbReference type="Pfam" id="PF08592">
    <property type="entry name" value="Anthrone_oxy"/>
    <property type="match status" value="1"/>
</dbReference>
<dbReference type="AlphaFoldDB" id="H0HT27"/>
<evidence type="ECO:0000256" key="1">
    <source>
        <dbReference type="SAM" id="Phobius"/>
    </source>
</evidence>
<reference evidence="2 3" key="1">
    <citation type="journal article" date="2012" name="J. Bacteriol.">
        <title>Draft Genome Sequence of Mesorhizobium alhagi CCNWXJ12-2T, a Novel Salt-Resistant Species Isolated from the Desert of Northwestern China.</title>
        <authorList>
            <person name="Zhou M."/>
            <person name="Chen W."/>
            <person name="Chen H."/>
            <person name="Wei G."/>
        </authorList>
    </citation>
    <scope>NUCLEOTIDE SEQUENCE [LARGE SCALE GENOMIC DNA]</scope>
    <source>
        <strain evidence="2 3">CCNWXJ12-2</strain>
    </source>
</reference>
<keyword evidence="3" id="KW-1185">Reference proteome</keyword>
<dbReference type="EMBL" id="AHAM01000135">
    <property type="protein sequence ID" value="EHK56127.1"/>
    <property type="molecule type" value="Genomic_DNA"/>
</dbReference>
<evidence type="ECO:0000313" key="2">
    <source>
        <dbReference type="EMBL" id="EHK56127.1"/>
    </source>
</evidence>
<sequence>MRPALNSALQLVDILVISLVAGSIFGIWRGYNPSTYSAETFVEVHQGAVRGLNVLLPVMGLTAIVLTLLLMFLSRSKARPFRLYFAALLAMVAAGLVTRLFNQPINAEVMDWTADAIPDNWTELRDAWWRWHIVRLICAVAAVVILIAAVFADRDRVKKT</sequence>
<protein>
    <recommendedName>
        <fullName evidence="4">DUF1772 domain-containing protein</fullName>
    </recommendedName>
</protein>
<feature type="transmembrane region" description="Helical" evidence="1">
    <location>
        <begin position="51"/>
        <end position="71"/>
    </location>
</feature>
<accession>H0HT27</accession>
<dbReference type="PATRIC" id="fig|1107882.3.peg.3235"/>
<dbReference type="OrthoDB" id="8453357at2"/>
<feature type="transmembrane region" description="Helical" evidence="1">
    <location>
        <begin position="133"/>
        <end position="152"/>
    </location>
</feature>
<feature type="transmembrane region" description="Helical" evidence="1">
    <location>
        <begin position="12"/>
        <end position="31"/>
    </location>
</feature>
<proteinExistence type="predicted"/>
<name>H0HT27_9HYPH</name>
<dbReference type="Proteomes" id="UP000003250">
    <property type="component" value="Unassembled WGS sequence"/>
</dbReference>
<evidence type="ECO:0000313" key="3">
    <source>
        <dbReference type="Proteomes" id="UP000003250"/>
    </source>
</evidence>
<keyword evidence="1" id="KW-0472">Membrane</keyword>
<organism evidence="2 3">
    <name type="scientific">Mesorhizobium alhagi CCNWXJ12-2</name>
    <dbReference type="NCBI Taxonomy" id="1107882"/>
    <lineage>
        <taxon>Bacteria</taxon>
        <taxon>Pseudomonadati</taxon>
        <taxon>Pseudomonadota</taxon>
        <taxon>Alphaproteobacteria</taxon>
        <taxon>Hyphomicrobiales</taxon>
        <taxon>Phyllobacteriaceae</taxon>
        <taxon>Allomesorhizobium</taxon>
    </lineage>
</organism>
<keyword evidence="1" id="KW-1133">Transmembrane helix</keyword>